<feature type="domain" description="AB hydrolase-1" evidence="1">
    <location>
        <begin position="25"/>
        <end position="130"/>
    </location>
</feature>
<evidence type="ECO:0000313" key="2">
    <source>
        <dbReference type="EMBL" id="MBO4209059.1"/>
    </source>
</evidence>
<keyword evidence="3" id="KW-1185">Reference proteome</keyword>
<dbReference type="EMBL" id="WVUH01000258">
    <property type="protein sequence ID" value="MBO4209059.1"/>
    <property type="molecule type" value="Genomic_DNA"/>
</dbReference>
<gene>
    <name evidence="2" type="ORF">GSF22_24110</name>
</gene>
<dbReference type="InterPro" id="IPR000073">
    <property type="entry name" value="AB_hydrolase_1"/>
</dbReference>
<dbReference type="SUPFAM" id="SSF53474">
    <property type="entry name" value="alpha/beta-Hydrolases"/>
    <property type="match status" value="1"/>
</dbReference>
<name>A0ABS3VXG1_MICEH</name>
<dbReference type="Proteomes" id="UP000823521">
    <property type="component" value="Unassembled WGS sequence"/>
</dbReference>
<sequence length="290" mass="29937">MREHTVDTGGRHLRVVEDGDPAGLPVLVQHGTPGAPLFWPSWVADARSRGIRLVGFARPGYAGSTRRPGRSVADTVTDCAAVADALALDRFATWGVSGGGPHALACAAGLGDRVTAVAVLGSLGPVDAPDLVATDGMREDNVAELTAAAQGEQVLRPMLEPTATAMATVDRAELIAGLDDFLDSSDAQVARAGFAGALVDGIRDGLRAGVDGWVDDDLALARPWGFALSAVAQPVGVWHGVRDAMVPVGHGRWLADTAKADHVALSAGDGHLAVLAHRVPDVHAWLLASF</sequence>
<dbReference type="PANTHER" id="PTHR43433:SF10">
    <property type="entry name" value="AB HYDROLASE-1 DOMAIN-CONTAINING PROTEIN"/>
    <property type="match status" value="1"/>
</dbReference>
<dbReference type="PANTHER" id="PTHR43433">
    <property type="entry name" value="HYDROLASE, ALPHA/BETA FOLD FAMILY PROTEIN"/>
    <property type="match status" value="1"/>
</dbReference>
<protein>
    <submittedName>
        <fullName evidence="2">Alpha/beta fold hydrolase</fullName>
    </submittedName>
</protein>
<accession>A0ABS3VXG1</accession>
<dbReference type="Gene3D" id="3.40.50.1820">
    <property type="entry name" value="alpha/beta hydrolase"/>
    <property type="match status" value="1"/>
</dbReference>
<dbReference type="InterPro" id="IPR050471">
    <property type="entry name" value="AB_hydrolase"/>
</dbReference>
<dbReference type="RefSeq" id="WP_208816035.1">
    <property type="nucleotide sequence ID" value="NZ_WVUH01000258.1"/>
</dbReference>
<keyword evidence="2" id="KW-0378">Hydrolase</keyword>
<dbReference type="Pfam" id="PF00561">
    <property type="entry name" value="Abhydrolase_1"/>
    <property type="match status" value="1"/>
</dbReference>
<reference evidence="2 3" key="1">
    <citation type="submission" date="2019-12" db="EMBL/GenBank/DDBJ databases">
        <title>Whole genome sequencing of endophytic Actinobacterium Micromonospora sp. MPMI6T.</title>
        <authorList>
            <person name="Evv R."/>
            <person name="Podile A.R."/>
        </authorList>
    </citation>
    <scope>NUCLEOTIDE SEQUENCE [LARGE SCALE GENOMIC DNA]</scope>
    <source>
        <strain evidence="2 3">MPMI6</strain>
    </source>
</reference>
<dbReference type="GO" id="GO:0016787">
    <property type="term" value="F:hydrolase activity"/>
    <property type="evidence" value="ECO:0007669"/>
    <property type="project" value="UniProtKB-KW"/>
</dbReference>
<proteinExistence type="predicted"/>
<comment type="caution">
    <text evidence="2">The sequence shown here is derived from an EMBL/GenBank/DDBJ whole genome shotgun (WGS) entry which is preliminary data.</text>
</comment>
<organism evidence="2 3">
    <name type="scientific">Micromonospora echinofusca</name>
    <dbReference type="NCBI Taxonomy" id="47858"/>
    <lineage>
        <taxon>Bacteria</taxon>
        <taxon>Bacillati</taxon>
        <taxon>Actinomycetota</taxon>
        <taxon>Actinomycetes</taxon>
        <taxon>Micromonosporales</taxon>
        <taxon>Micromonosporaceae</taxon>
        <taxon>Micromonospora</taxon>
    </lineage>
</organism>
<dbReference type="InterPro" id="IPR029058">
    <property type="entry name" value="AB_hydrolase_fold"/>
</dbReference>
<evidence type="ECO:0000313" key="3">
    <source>
        <dbReference type="Proteomes" id="UP000823521"/>
    </source>
</evidence>
<evidence type="ECO:0000259" key="1">
    <source>
        <dbReference type="Pfam" id="PF00561"/>
    </source>
</evidence>